<dbReference type="UniPathway" id="UPA00042">
    <property type="reaction ID" value="UER00497"/>
</dbReference>
<dbReference type="GO" id="GO:0030170">
    <property type="term" value="F:pyridoxal phosphate binding"/>
    <property type="evidence" value="ECO:0007669"/>
    <property type="project" value="UniProtKB-UniRule"/>
</dbReference>
<comment type="cofactor">
    <cofactor evidence="2 5 6">
        <name>pyridoxal 5'-phosphate</name>
        <dbReference type="ChEBI" id="CHEBI:597326"/>
    </cofactor>
</comment>
<comment type="catalytic activity">
    <reaction evidence="1 5">
        <text>L-alanine = D-alanine</text>
        <dbReference type="Rhea" id="RHEA:20249"/>
        <dbReference type="ChEBI" id="CHEBI:57416"/>
        <dbReference type="ChEBI" id="CHEBI:57972"/>
        <dbReference type="EC" id="5.1.1.1"/>
    </reaction>
</comment>
<evidence type="ECO:0000256" key="5">
    <source>
        <dbReference type="HAMAP-Rule" id="MF_01201"/>
    </source>
</evidence>
<dbReference type="PATRIC" id="fig|1396.433.peg.4488"/>
<dbReference type="GO" id="GO:0005829">
    <property type="term" value="C:cytosol"/>
    <property type="evidence" value="ECO:0007669"/>
    <property type="project" value="TreeGrafter"/>
</dbReference>
<organism evidence="9 10">
    <name type="scientific">Bacillus wiedmannii</name>
    <dbReference type="NCBI Taxonomy" id="1890302"/>
    <lineage>
        <taxon>Bacteria</taxon>
        <taxon>Bacillati</taxon>
        <taxon>Bacillota</taxon>
        <taxon>Bacilli</taxon>
        <taxon>Bacillales</taxon>
        <taxon>Bacillaceae</taxon>
        <taxon>Bacillus</taxon>
        <taxon>Bacillus cereus group</taxon>
    </lineage>
</organism>
<dbReference type="PRINTS" id="PR00992">
    <property type="entry name" value="ALARACEMASE"/>
</dbReference>
<dbReference type="PANTHER" id="PTHR30511">
    <property type="entry name" value="ALANINE RACEMASE"/>
    <property type="match status" value="1"/>
</dbReference>
<evidence type="ECO:0000256" key="6">
    <source>
        <dbReference type="PIRSR" id="PIRSR600821-50"/>
    </source>
</evidence>
<feature type="active site" description="Proton acceptor; specific for L-alanine" evidence="5">
    <location>
        <position position="286"/>
    </location>
</feature>
<feature type="binding site" evidence="5 7">
    <location>
        <position position="156"/>
    </location>
    <ligand>
        <name>substrate</name>
    </ligand>
</feature>
<dbReference type="FunFam" id="2.40.37.10:FF:000006">
    <property type="entry name" value="Alanine racemase"/>
    <property type="match status" value="1"/>
</dbReference>
<dbReference type="NCBIfam" id="TIGR00492">
    <property type="entry name" value="alr"/>
    <property type="match status" value="1"/>
</dbReference>
<dbReference type="Gene3D" id="3.20.20.10">
    <property type="entry name" value="Alanine racemase"/>
    <property type="match status" value="1"/>
</dbReference>
<dbReference type="HAMAP" id="MF_01201">
    <property type="entry name" value="Ala_racemase"/>
    <property type="match status" value="1"/>
</dbReference>
<reference evidence="10" key="2">
    <citation type="submission" date="2015-04" db="EMBL/GenBank/DDBJ databases">
        <title>Draft Genome Sequences of Eight Spore-Forming Food Isolates of Bacillus cereus Genome sequencing.</title>
        <authorList>
            <person name="Krawcyk A.O."/>
            <person name="de Jong A."/>
            <person name="Eijlander R.T."/>
            <person name="Berendsen E.M."/>
            <person name="Holsappel S."/>
            <person name="Wells-Bennik M."/>
            <person name="Kuipers O.P."/>
        </authorList>
    </citation>
    <scope>NUCLEOTIDE SEQUENCE [LARGE SCALE GENOMIC DNA]</scope>
    <source>
        <strain evidence="10">B4147</strain>
    </source>
</reference>
<dbReference type="InterPro" id="IPR020622">
    <property type="entry name" value="Ala_racemase_pyridoxalP-BS"/>
</dbReference>
<evidence type="ECO:0000256" key="1">
    <source>
        <dbReference type="ARBA" id="ARBA00000316"/>
    </source>
</evidence>
<dbReference type="Gene3D" id="2.40.37.10">
    <property type="entry name" value="Lyase, Ornithine Decarboxylase, Chain A, domain 1"/>
    <property type="match status" value="1"/>
</dbReference>
<dbReference type="SUPFAM" id="SSF50621">
    <property type="entry name" value="Alanine racemase C-terminal domain-like"/>
    <property type="match status" value="1"/>
</dbReference>
<dbReference type="GO" id="GO:0009252">
    <property type="term" value="P:peptidoglycan biosynthetic process"/>
    <property type="evidence" value="ECO:0007669"/>
    <property type="project" value="TreeGrafter"/>
</dbReference>
<dbReference type="SUPFAM" id="SSF51419">
    <property type="entry name" value="PLP-binding barrel"/>
    <property type="match status" value="1"/>
</dbReference>
<dbReference type="InterPro" id="IPR001608">
    <property type="entry name" value="Ala_racemase_N"/>
</dbReference>
<evidence type="ECO:0000256" key="3">
    <source>
        <dbReference type="ARBA" id="ARBA00022898"/>
    </source>
</evidence>
<dbReference type="AlphaFoldDB" id="A0A0G8BZM8"/>
<dbReference type="CDD" id="cd00430">
    <property type="entry name" value="PLPDE_III_AR"/>
    <property type="match status" value="1"/>
</dbReference>
<keyword evidence="3 5" id="KW-0663">Pyridoxal phosphate</keyword>
<comment type="function">
    <text evidence="5">Catalyzes the interconversion of L-alanine and D-alanine. May also act on other amino acids.</text>
</comment>
<feature type="domain" description="Alanine racemase C-terminal" evidence="8">
    <location>
        <begin position="265"/>
        <end position="393"/>
    </location>
</feature>
<evidence type="ECO:0000259" key="8">
    <source>
        <dbReference type="SMART" id="SM01005"/>
    </source>
</evidence>
<evidence type="ECO:0000313" key="10">
    <source>
        <dbReference type="Proteomes" id="UP000035350"/>
    </source>
</evidence>
<dbReference type="EC" id="5.1.1.1" evidence="5"/>
<accession>A0A0G8BZM8</accession>
<feature type="binding site" evidence="5 7">
    <location>
        <position position="334"/>
    </location>
    <ligand>
        <name>substrate</name>
    </ligand>
</feature>
<evidence type="ECO:0000256" key="2">
    <source>
        <dbReference type="ARBA" id="ARBA00001933"/>
    </source>
</evidence>
<comment type="pathway">
    <text evidence="5">Amino-acid biosynthesis; D-alanine biosynthesis; D-alanine from L-alanine: step 1/1.</text>
</comment>
<dbReference type="GO" id="GO:0030632">
    <property type="term" value="P:D-alanine biosynthetic process"/>
    <property type="evidence" value="ECO:0007669"/>
    <property type="project" value="UniProtKB-UniRule"/>
</dbReference>
<dbReference type="InterPro" id="IPR009006">
    <property type="entry name" value="Ala_racemase/Decarboxylase_C"/>
</dbReference>
<name>A0A0G8BZM8_9BACI</name>
<protein>
    <recommendedName>
        <fullName evidence="5">Alanine racemase</fullName>
        <ecNumber evidence="5">5.1.1.1</ecNumber>
    </recommendedName>
</protein>
<feature type="active site" description="Proton acceptor; specific for D-alanine" evidence="5">
    <location>
        <position position="58"/>
    </location>
</feature>
<evidence type="ECO:0000256" key="4">
    <source>
        <dbReference type="ARBA" id="ARBA00023235"/>
    </source>
</evidence>
<dbReference type="SMART" id="SM01005">
    <property type="entry name" value="Ala_racemase_C"/>
    <property type="match status" value="1"/>
</dbReference>
<dbReference type="InterPro" id="IPR011079">
    <property type="entry name" value="Ala_racemase_C"/>
</dbReference>
<reference evidence="9 10" key="1">
    <citation type="journal article" date="2015" name="Genome Announc.">
        <title>Next-Generation Whole-Genome Sequencing of Eight Strains of Bacillus cereus, Isolated from Food.</title>
        <authorList>
            <person name="Krawczyk A.O."/>
            <person name="de Jong A."/>
            <person name="Eijlander R.T."/>
            <person name="Berendsen E.M."/>
            <person name="Holsappel S."/>
            <person name="Wells-Bennik M.H."/>
            <person name="Kuipers O.P."/>
        </authorList>
    </citation>
    <scope>NUCLEOTIDE SEQUENCE [LARGE SCALE GENOMIC DNA]</scope>
    <source>
        <strain evidence="9 10">B4147</strain>
    </source>
</reference>
<dbReference type="GO" id="GO:0008784">
    <property type="term" value="F:alanine racemase activity"/>
    <property type="evidence" value="ECO:0007669"/>
    <property type="project" value="UniProtKB-UniRule"/>
</dbReference>
<keyword evidence="4 5" id="KW-0413">Isomerase</keyword>
<dbReference type="FunFam" id="3.20.20.10:FF:000002">
    <property type="entry name" value="Alanine racemase"/>
    <property type="match status" value="1"/>
</dbReference>
<feature type="modified residue" description="N6-(pyridoxal phosphate)lysine" evidence="5 6">
    <location>
        <position position="58"/>
    </location>
</feature>
<comment type="similarity">
    <text evidence="5">Belongs to the alanine racemase family.</text>
</comment>
<dbReference type="PROSITE" id="PS00395">
    <property type="entry name" value="ALANINE_RACEMASE"/>
    <property type="match status" value="1"/>
</dbReference>
<proteinExistence type="inferred from homology"/>
<sequence length="408" mass="45379">MKREIEWNAIIELGVRPMSLKYGRDTIIEVDLNAVKHNVKEFKKRVNDENIAMMAAVKANGYGHGAVEVAKAAIEVGIDQLAVAFVDEAIELREAGINVPILILGYTSVAAAEEAIQYDVMMTVYRSEDLQGINEIANRLQKKAQIQVKIDTGMSRIGLQEEEVKPFLEELKRMEYVEVVGMFTHYSTADEIDKSYTNMQTSLFEKAVNAAKELGIHIPYIHSSNSAGSMELSNTFQNMVRVGIGIYGMYPSKEVDHAVVSLQPALSLKSKVAHIKHAKKNRGVSYGNTYVTTGEEWIATVPIGYADGYNRQLSNKGHALINGVRVPVIGRVCMDQLMLDVSKAMPVQVGDEVVFYGKQGEEEIAVEEVADMLGTINYEVTCMLDRRIPRVYKENNETAAVVNILRKN</sequence>
<dbReference type="InterPro" id="IPR029066">
    <property type="entry name" value="PLP-binding_barrel"/>
</dbReference>
<dbReference type="Pfam" id="PF00842">
    <property type="entry name" value="Ala_racemase_C"/>
    <property type="match status" value="1"/>
</dbReference>
<dbReference type="EMBL" id="LCYN01000031">
    <property type="protein sequence ID" value="KKZ92534.1"/>
    <property type="molecule type" value="Genomic_DNA"/>
</dbReference>
<evidence type="ECO:0000256" key="7">
    <source>
        <dbReference type="PIRSR" id="PIRSR600821-52"/>
    </source>
</evidence>
<evidence type="ECO:0000313" key="9">
    <source>
        <dbReference type="EMBL" id="KKZ92534.1"/>
    </source>
</evidence>
<dbReference type="PANTHER" id="PTHR30511:SF0">
    <property type="entry name" value="ALANINE RACEMASE, CATABOLIC-RELATED"/>
    <property type="match status" value="1"/>
</dbReference>
<dbReference type="Proteomes" id="UP000035350">
    <property type="component" value="Unassembled WGS sequence"/>
</dbReference>
<comment type="caution">
    <text evidence="9">The sequence shown here is derived from an EMBL/GenBank/DDBJ whole genome shotgun (WGS) entry which is preliminary data.</text>
</comment>
<gene>
    <name evidence="9" type="ORF">B4147_1770</name>
</gene>
<dbReference type="InterPro" id="IPR000821">
    <property type="entry name" value="Ala_racemase"/>
</dbReference>
<dbReference type="Pfam" id="PF01168">
    <property type="entry name" value="Ala_racemase_N"/>
    <property type="match status" value="1"/>
</dbReference>